<dbReference type="CDD" id="cd04301">
    <property type="entry name" value="NAT_SF"/>
    <property type="match status" value="1"/>
</dbReference>
<sequence>MPTLRPYHPTDAAALTALYVRSVRHYGPRAYTPEQVAVWAATADVAHTAARCGDGRHVVVAQDEAGRLLGFADLEADGHLDMLYVAPEAEGLHVGSHLYGAIETHAQRRGLHRIFVEASELARPLFERRGFTLLGRNDLVLDGVDIHNYRMEKRWA</sequence>
<dbReference type="InterPro" id="IPR052564">
    <property type="entry name" value="N-acetyltrans/Recomb-assoc"/>
</dbReference>
<dbReference type="Proteomes" id="UP000515506">
    <property type="component" value="Chromosome"/>
</dbReference>
<dbReference type="InterPro" id="IPR016181">
    <property type="entry name" value="Acyl_CoA_acyltransferase"/>
</dbReference>
<dbReference type="RefSeq" id="WP_185894253.1">
    <property type="nucleotide sequence ID" value="NZ_CP060028.1"/>
</dbReference>
<evidence type="ECO:0000313" key="3">
    <source>
        <dbReference type="Proteomes" id="UP000515506"/>
    </source>
</evidence>
<proteinExistence type="predicted"/>
<accession>A0ABX6R6P8</accession>
<gene>
    <name evidence="2" type="ORF">H4W19_10540</name>
</gene>
<keyword evidence="3" id="KW-1185">Reference proteome</keyword>
<dbReference type="PANTHER" id="PTHR43451:SF1">
    <property type="entry name" value="ACETYLTRANSFERASE"/>
    <property type="match status" value="1"/>
</dbReference>
<dbReference type="InterPro" id="IPR000182">
    <property type="entry name" value="GNAT_dom"/>
</dbReference>
<dbReference type="Gene3D" id="3.40.630.30">
    <property type="match status" value="1"/>
</dbReference>
<protein>
    <submittedName>
        <fullName evidence="2">GNAT family N-acetyltransferase</fullName>
    </submittedName>
</protein>
<dbReference type="EMBL" id="CP060028">
    <property type="protein sequence ID" value="QND78833.1"/>
    <property type="molecule type" value="Genomic_DNA"/>
</dbReference>
<dbReference type="PANTHER" id="PTHR43451">
    <property type="entry name" value="ACETYLTRANSFERASE (GNAT) FAMILY PROTEIN"/>
    <property type="match status" value="1"/>
</dbReference>
<evidence type="ECO:0000313" key="2">
    <source>
        <dbReference type="EMBL" id="QND78833.1"/>
    </source>
</evidence>
<organism evidence="2 3">
    <name type="scientific">Pseudoxanthomonas mexicana</name>
    <dbReference type="NCBI Taxonomy" id="128785"/>
    <lineage>
        <taxon>Bacteria</taxon>
        <taxon>Pseudomonadati</taxon>
        <taxon>Pseudomonadota</taxon>
        <taxon>Gammaproteobacteria</taxon>
        <taxon>Lysobacterales</taxon>
        <taxon>Lysobacteraceae</taxon>
        <taxon>Pseudoxanthomonas</taxon>
    </lineage>
</organism>
<name>A0ABX6R6P8_PSEMX</name>
<reference evidence="2 3" key="1">
    <citation type="submission" date="2020-08" db="EMBL/GenBank/DDBJ databases">
        <title>Streptomycin resistant and MDR strain, P. mexicana.</title>
        <authorList>
            <person name="Ganesh-kumar S."/>
            <person name="Zhe T."/>
            <person name="Yu Z."/>
            <person name="Min Y."/>
        </authorList>
    </citation>
    <scope>NUCLEOTIDE SEQUENCE [LARGE SCALE GENOMIC DNA]</scope>
    <source>
        <strain evidence="2 3">GTZY</strain>
    </source>
</reference>
<evidence type="ECO:0000259" key="1">
    <source>
        <dbReference type="PROSITE" id="PS51186"/>
    </source>
</evidence>
<dbReference type="Pfam" id="PF13673">
    <property type="entry name" value="Acetyltransf_10"/>
    <property type="match status" value="1"/>
</dbReference>
<feature type="domain" description="N-acetyltransferase" evidence="1">
    <location>
        <begin position="2"/>
        <end position="156"/>
    </location>
</feature>
<dbReference type="SUPFAM" id="SSF55729">
    <property type="entry name" value="Acyl-CoA N-acyltransferases (Nat)"/>
    <property type="match status" value="1"/>
</dbReference>
<dbReference type="PROSITE" id="PS51186">
    <property type="entry name" value="GNAT"/>
    <property type="match status" value="1"/>
</dbReference>